<keyword evidence="2" id="KW-0812">Transmembrane</keyword>
<dbReference type="AlphaFoldDB" id="A0A6M9PNS8"/>
<gene>
    <name evidence="3" type="ORF">DCO17_03260</name>
</gene>
<protein>
    <submittedName>
        <fullName evidence="3">Uncharacterized protein</fullName>
    </submittedName>
</protein>
<feature type="region of interest" description="Disordered" evidence="1">
    <location>
        <begin position="144"/>
        <end position="171"/>
    </location>
</feature>
<feature type="transmembrane region" description="Helical" evidence="2">
    <location>
        <begin position="200"/>
        <end position="219"/>
    </location>
</feature>
<name>A0A6M9PNS8_9BURK</name>
<proteinExistence type="predicted"/>
<evidence type="ECO:0000256" key="1">
    <source>
        <dbReference type="SAM" id="MobiDB-lite"/>
    </source>
</evidence>
<keyword evidence="2" id="KW-1133">Transmembrane helix</keyword>
<reference evidence="3 4" key="1">
    <citation type="submission" date="2018-04" db="EMBL/GenBank/DDBJ databases">
        <title>Polynucleobacter sp. UH21B genome.</title>
        <authorList>
            <person name="Hahn M.W."/>
        </authorList>
    </citation>
    <scope>NUCLEOTIDE SEQUENCE [LARGE SCALE GENOMIC DNA]</scope>
    <source>
        <strain evidence="3 4">MWH-UH21B</strain>
    </source>
</reference>
<evidence type="ECO:0000313" key="4">
    <source>
        <dbReference type="Proteomes" id="UP000503312"/>
    </source>
</evidence>
<dbReference type="RefSeq" id="WP_173955384.1">
    <property type="nucleotide sequence ID" value="NZ_CP028942.1"/>
</dbReference>
<feature type="compositionally biased region" description="Polar residues" evidence="1">
    <location>
        <begin position="253"/>
        <end position="262"/>
    </location>
</feature>
<evidence type="ECO:0000313" key="3">
    <source>
        <dbReference type="EMBL" id="QKM64340.1"/>
    </source>
</evidence>
<accession>A0A6M9PNS8</accession>
<keyword evidence="2" id="KW-0472">Membrane</keyword>
<feature type="compositionally biased region" description="Low complexity" evidence="1">
    <location>
        <begin position="145"/>
        <end position="155"/>
    </location>
</feature>
<feature type="region of interest" description="Disordered" evidence="1">
    <location>
        <begin position="253"/>
        <end position="274"/>
    </location>
</feature>
<dbReference type="EMBL" id="CP028942">
    <property type="protein sequence ID" value="QKM64340.1"/>
    <property type="molecule type" value="Genomic_DNA"/>
</dbReference>
<dbReference type="Proteomes" id="UP000503312">
    <property type="component" value="Chromosome"/>
</dbReference>
<sequence length="413" mass="44595">MRDTAPQSRGPQVALKITAIICGSILLLVSAHTGSASLDFGLFSQFVISQVQSSQQLQWIFGIIFLTAGIVFVPIKAKTPRSFSGAKELGNDSYVLYLVDKYSIEKNLVLDQLIVRDKIFSNAEDALAFAHAIECPAKASAPATSFSSPEVAPSAPEEPSPQPINQSGFADNLKNPFSRSQAATMSIEHPVWSEAKRIKVTVVIGVLLVVIVLGSLFYANSHSLRNNVKAVTVTEPAPSAASVANTDQVVSGTIASQDTSNAPEAKETGKPSTTVPINERWIGLWAPEGGGKQKLSVTASLMKYGDEEFSWVGVRPKGIVQCCLAFYEGATTKADLLARISGAQDSGATLKPEPQKTLALVNGLSDGNFKRIVFADPFLKKYFFIYDQNFVYRISRDLGDKADVVVEQFKKQE</sequence>
<organism evidence="3 4">
    <name type="scientific">Polynucleobacter tropicus</name>
    <dbReference type="NCBI Taxonomy" id="1743174"/>
    <lineage>
        <taxon>Bacteria</taxon>
        <taxon>Pseudomonadati</taxon>
        <taxon>Pseudomonadota</taxon>
        <taxon>Betaproteobacteria</taxon>
        <taxon>Burkholderiales</taxon>
        <taxon>Burkholderiaceae</taxon>
        <taxon>Polynucleobacter</taxon>
    </lineage>
</organism>
<dbReference type="KEGG" id="ptrp:DCO17_03260"/>
<evidence type="ECO:0000256" key="2">
    <source>
        <dbReference type="SAM" id="Phobius"/>
    </source>
</evidence>
<feature type="transmembrane region" description="Helical" evidence="2">
    <location>
        <begin position="57"/>
        <end position="75"/>
    </location>
</feature>
<keyword evidence="4" id="KW-1185">Reference proteome</keyword>